<evidence type="ECO:0000313" key="8">
    <source>
        <dbReference type="EMBL" id="MEA5139758.1"/>
    </source>
</evidence>
<evidence type="ECO:0000259" key="7">
    <source>
        <dbReference type="Pfam" id="PF00149"/>
    </source>
</evidence>
<dbReference type="Pfam" id="PF00149">
    <property type="entry name" value="Metallophos"/>
    <property type="match status" value="1"/>
</dbReference>
<reference evidence="8 9" key="1">
    <citation type="submission" date="2023-12" db="EMBL/GenBank/DDBJ databases">
        <title>Novel species of the genus Arcicella isolated from rivers.</title>
        <authorList>
            <person name="Lu H."/>
        </authorList>
    </citation>
    <scope>NUCLEOTIDE SEQUENCE [LARGE SCALE GENOMIC DNA]</scope>
    <source>
        <strain evidence="8 9">KCTC 23307</strain>
    </source>
</reference>
<keyword evidence="5" id="KW-0472">Membrane</keyword>
<dbReference type="InterPro" id="IPR004843">
    <property type="entry name" value="Calcineurin-like_PHP"/>
</dbReference>
<sequence>MTTIHLQEGKKIYFASDFHLGYPDHETSLMRERRIIAWLNKIQADAQMIFLMGDVFDFWFEYKNVIPKGFVRLQGKLAELSDAGIEIIMFRGNHDLWIFDYFQYEMGIKVLREPTAYLINTPNTESSKTFYLAHGDGLGPGDYSYKFLKRIFESKFCQWAFGWIHPQVGMTLAMAWSDSKKDEERLKRELQFRGDGEWLWAYSKEIEQQKHHDCYIFGHRHLRLDLKVGESSRYVNLGQWCYDNEDSNHYAIYDGQSLDIVKFIQD</sequence>
<dbReference type="InterPro" id="IPR029052">
    <property type="entry name" value="Metallo-depent_PP-like"/>
</dbReference>
<dbReference type="SUPFAM" id="SSF56300">
    <property type="entry name" value="Metallo-dependent phosphatases"/>
    <property type="match status" value="1"/>
</dbReference>
<evidence type="ECO:0000256" key="2">
    <source>
        <dbReference type="ARBA" id="ARBA00022519"/>
    </source>
</evidence>
<evidence type="ECO:0000256" key="4">
    <source>
        <dbReference type="ARBA" id="ARBA00022801"/>
    </source>
</evidence>
<feature type="domain" description="Calcineurin-like phosphoesterase" evidence="7">
    <location>
        <begin position="11"/>
        <end position="221"/>
    </location>
</feature>
<dbReference type="EMBL" id="JAYFUM010000011">
    <property type="protein sequence ID" value="MEA5139758.1"/>
    <property type="molecule type" value="Genomic_DNA"/>
</dbReference>
<evidence type="ECO:0000256" key="3">
    <source>
        <dbReference type="ARBA" id="ARBA00022723"/>
    </source>
</evidence>
<dbReference type="RefSeq" id="WP_323296915.1">
    <property type="nucleotide sequence ID" value="NZ_JAYFUM010000011.1"/>
</dbReference>
<dbReference type="EC" id="3.6.1.54" evidence="8"/>
<keyword evidence="4 8" id="KW-0378">Hydrolase</keyword>
<dbReference type="CDD" id="cd07398">
    <property type="entry name" value="MPP_YbbF-LpxH"/>
    <property type="match status" value="1"/>
</dbReference>
<evidence type="ECO:0000256" key="5">
    <source>
        <dbReference type="ARBA" id="ARBA00023136"/>
    </source>
</evidence>
<keyword evidence="9" id="KW-1185">Reference proteome</keyword>
<evidence type="ECO:0000256" key="6">
    <source>
        <dbReference type="ARBA" id="ARBA00023211"/>
    </source>
</evidence>
<keyword evidence="2" id="KW-0997">Cell inner membrane</keyword>
<comment type="caution">
    <text evidence="8">The sequence shown here is derived from an EMBL/GenBank/DDBJ whole genome shotgun (WGS) entry which is preliminary data.</text>
</comment>
<evidence type="ECO:0000313" key="9">
    <source>
        <dbReference type="Proteomes" id="UP001302949"/>
    </source>
</evidence>
<dbReference type="InterPro" id="IPR043461">
    <property type="entry name" value="LpxH-like"/>
</dbReference>
<dbReference type="GO" id="GO:0016787">
    <property type="term" value="F:hydrolase activity"/>
    <property type="evidence" value="ECO:0007669"/>
    <property type="project" value="UniProtKB-KW"/>
</dbReference>
<keyword evidence="3" id="KW-0479">Metal-binding</keyword>
<keyword evidence="6" id="KW-0464">Manganese</keyword>
<accession>A0ABU5QA94</accession>
<dbReference type="Gene3D" id="3.60.21.10">
    <property type="match status" value="1"/>
</dbReference>
<evidence type="ECO:0000256" key="1">
    <source>
        <dbReference type="ARBA" id="ARBA00022475"/>
    </source>
</evidence>
<gene>
    <name evidence="8" type="ORF">VB248_11445</name>
</gene>
<organism evidence="8 9">
    <name type="scientific">Arcicella rigui</name>
    <dbReference type="NCBI Taxonomy" id="797020"/>
    <lineage>
        <taxon>Bacteria</taxon>
        <taxon>Pseudomonadati</taxon>
        <taxon>Bacteroidota</taxon>
        <taxon>Cytophagia</taxon>
        <taxon>Cytophagales</taxon>
        <taxon>Flectobacillaceae</taxon>
        <taxon>Arcicella</taxon>
    </lineage>
</organism>
<proteinExistence type="predicted"/>
<dbReference type="PANTHER" id="PTHR34990:SF1">
    <property type="entry name" value="UDP-2,3-DIACYLGLUCOSAMINE HYDROLASE"/>
    <property type="match status" value="1"/>
</dbReference>
<dbReference type="PANTHER" id="PTHR34990">
    <property type="entry name" value="UDP-2,3-DIACYLGLUCOSAMINE HYDROLASE-RELATED"/>
    <property type="match status" value="1"/>
</dbReference>
<keyword evidence="1" id="KW-1003">Cell membrane</keyword>
<name>A0ABU5QA94_9BACT</name>
<protein>
    <submittedName>
        <fullName evidence="8">UDP-2,3-diacylglucosamine diphosphatase</fullName>
        <ecNumber evidence="8">3.6.1.54</ecNumber>
    </submittedName>
</protein>
<dbReference type="Proteomes" id="UP001302949">
    <property type="component" value="Unassembled WGS sequence"/>
</dbReference>